<reference evidence="2" key="1">
    <citation type="journal article" date="2023" name="IScience">
        <title>Live-bearing cockroach genome reveals convergent evolutionary mechanisms linked to viviparity in insects and beyond.</title>
        <authorList>
            <person name="Fouks B."/>
            <person name="Harrison M.C."/>
            <person name="Mikhailova A.A."/>
            <person name="Marchal E."/>
            <person name="English S."/>
            <person name="Carruthers M."/>
            <person name="Jennings E.C."/>
            <person name="Chiamaka E.L."/>
            <person name="Frigard R.A."/>
            <person name="Pippel M."/>
            <person name="Attardo G.M."/>
            <person name="Benoit J.B."/>
            <person name="Bornberg-Bauer E."/>
            <person name="Tobe S.S."/>
        </authorList>
    </citation>
    <scope>NUCLEOTIDE SEQUENCE</scope>
    <source>
        <strain evidence="2">Stay&amp;Tobe</strain>
    </source>
</reference>
<dbReference type="EMBL" id="JASPKZ010009699">
    <property type="protein sequence ID" value="KAJ9576546.1"/>
    <property type="molecule type" value="Genomic_DNA"/>
</dbReference>
<dbReference type="AlphaFoldDB" id="A0AAD7Z9S1"/>
<feature type="domain" description="Spondin" evidence="1">
    <location>
        <begin position="35"/>
        <end position="77"/>
    </location>
</feature>
<dbReference type="InterPro" id="IPR038678">
    <property type="entry name" value="Spondin_N_sf"/>
</dbReference>
<evidence type="ECO:0000259" key="1">
    <source>
        <dbReference type="PROSITE" id="PS51020"/>
    </source>
</evidence>
<accession>A0AAD7Z9S1</accession>
<dbReference type="Pfam" id="PF06468">
    <property type="entry name" value="Spond_N"/>
    <property type="match status" value="1"/>
</dbReference>
<organism evidence="2 3">
    <name type="scientific">Diploptera punctata</name>
    <name type="common">Pacific beetle cockroach</name>
    <dbReference type="NCBI Taxonomy" id="6984"/>
    <lineage>
        <taxon>Eukaryota</taxon>
        <taxon>Metazoa</taxon>
        <taxon>Ecdysozoa</taxon>
        <taxon>Arthropoda</taxon>
        <taxon>Hexapoda</taxon>
        <taxon>Insecta</taxon>
        <taxon>Pterygota</taxon>
        <taxon>Neoptera</taxon>
        <taxon>Polyneoptera</taxon>
        <taxon>Dictyoptera</taxon>
        <taxon>Blattodea</taxon>
        <taxon>Blaberoidea</taxon>
        <taxon>Blaberidae</taxon>
        <taxon>Diplopterinae</taxon>
        <taxon>Diploptera</taxon>
    </lineage>
</organism>
<proteinExistence type="predicted"/>
<dbReference type="InterPro" id="IPR009465">
    <property type="entry name" value="Spondin_N"/>
</dbReference>
<sequence>GSNHDQVTTNNTAWFQFYSSVATIFIKDKKYINIVSDNCEANKLTVYKVILQTFWTRDQFPKHYPDWRPPAQWSRII</sequence>
<dbReference type="Proteomes" id="UP001233999">
    <property type="component" value="Unassembled WGS sequence"/>
</dbReference>
<evidence type="ECO:0000313" key="3">
    <source>
        <dbReference type="Proteomes" id="UP001233999"/>
    </source>
</evidence>
<protein>
    <recommendedName>
        <fullName evidence="1">Spondin domain-containing protein</fullName>
    </recommendedName>
</protein>
<comment type="caution">
    <text evidence="2">The sequence shown here is derived from an EMBL/GenBank/DDBJ whole genome shotgun (WGS) entry which is preliminary data.</text>
</comment>
<keyword evidence="3" id="KW-1185">Reference proteome</keyword>
<reference evidence="2" key="2">
    <citation type="submission" date="2023-05" db="EMBL/GenBank/DDBJ databases">
        <authorList>
            <person name="Fouks B."/>
        </authorList>
    </citation>
    <scope>NUCLEOTIDE SEQUENCE</scope>
    <source>
        <strain evidence="2">Stay&amp;Tobe</strain>
        <tissue evidence="2">Testes</tissue>
    </source>
</reference>
<evidence type="ECO:0000313" key="2">
    <source>
        <dbReference type="EMBL" id="KAJ9576546.1"/>
    </source>
</evidence>
<feature type="non-terminal residue" evidence="2">
    <location>
        <position position="1"/>
    </location>
</feature>
<dbReference type="Gene3D" id="2.60.40.2130">
    <property type="entry name" value="F-spondin domain"/>
    <property type="match status" value="1"/>
</dbReference>
<gene>
    <name evidence="2" type="ORF">L9F63_025558</name>
</gene>
<name>A0AAD7Z9S1_DIPPU</name>
<feature type="non-terminal residue" evidence="2">
    <location>
        <position position="77"/>
    </location>
</feature>
<dbReference type="PROSITE" id="PS51020">
    <property type="entry name" value="SPONDIN"/>
    <property type="match status" value="1"/>
</dbReference>